<dbReference type="EMBL" id="WNKT01000015">
    <property type="protein sequence ID" value="MTW21183.1"/>
    <property type="molecule type" value="Genomic_DNA"/>
</dbReference>
<comment type="similarity">
    <text evidence="2">Belongs to the bacterial sugar transferase family.</text>
</comment>
<dbReference type="NCBIfam" id="TIGR03013">
    <property type="entry name" value="EpsB_2"/>
    <property type="match status" value="1"/>
</dbReference>
<evidence type="ECO:0000256" key="5">
    <source>
        <dbReference type="ARBA" id="ARBA00022989"/>
    </source>
</evidence>
<dbReference type="PANTHER" id="PTHR30576">
    <property type="entry name" value="COLANIC BIOSYNTHESIS UDP-GLUCOSE LIPID CARRIER TRANSFERASE"/>
    <property type="match status" value="1"/>
</dbReference>
<evidence type="ECO:0000256" key="4">
    <source>
        <dbReference type="ARBA" id="ARBA00022692"/>
    </source>
</evidence>
<evidence type="ECO:0000313" key="9">
    <source>
        <dbReference type="EMBL" id="MTW21183.1"/>
    </source>
</evidence>
<gene>
    <name evidence="9" type="ORF">GJ668_08735</name>
</gene>
<dbReference type="AlphaFoldDB" id="A0A6N8EA70"/>
<feature type="transmembrane region" description="Helical" evidence="7">
    <location>
        <begin position="52"/>
        <end position="72"/>
    </location>
</feature>
<keyword evidence="4 7" id="KW-0812">Transmembrane</keyword>
<keyword evidence="6 7" id="KW-0472">Membrane</keyword>
<dbReference type="NCBIfam" id="TIGR03025">
    <property type="entry name" value="EPS_sugtrans"/>
    <property type="match status" value="1"/>
</dbReference>
<protein>
    <submittedName>
        <fullName evidence="9">TIGR03013 family PEP-CTERM/XrtA system glycosyltransferase</fullName>
    </submittedName>
</protein>
<accession>A0A6N8EA70</accession>
<organism evidence="9 10">
    <name type="scientific">Allochromatium palmeri</name>
    <dbReference type="NCBI Taxonomy" id="231048"/>
    <lineage>
        <taxon>Bacteria</taxon>
        <taxon>Pseudomonadati</taxon>
        <taxon>Pseudomonadota</taxon>
        <taxon>Gammaproteobacteria</taxon>
        <taxon>Chromatiales</taxon>
        <taxon>Chromatiaceae</taxon>
        <taxon>Allochromatium</taxon>
    </lineage>
</organism>
<comment type="subcellular location">
    <subcellularLocation>
        <location evidence="1">Membrane</location>
        <topology evidence="1">Multi-pass membrane protein</topology>
    </subcellularLocation>
</comment>
<dbReference type="Proteomes" id="UP000434044">
    <property type="component" value="Unassembled WGS sequence"/>
</dbReference>
<dbReference type="GO" id="GO:0016780">
    <property type="term" value="F:phosphotransferase activity, for other substituted phosphate groups"/>
    <property type="evidence" value="ECO:0007669"/>
    <property type="project" value="TreeGrafter"/>
</dbReference>
<dbReference type="InterPro" id="IPR003362">
    <property type="entry name" value="Bact_transf"/>
</dbReference>
<dbReference type="RefSeq" id="WP_155449773.1">
    <property type="nucleotide sequence ID" value="NZ_WNKT01000015.1"/>
</dbReference>
<dbReference type="InterPro" id="IPR017475">
    <property type="entry name" value="EPS_sugar_tfrase"/>
</dbReference>
<proteinExistence type="inferred from homology"/>
<evidence type="ECO:0000313" key="10">
    <source>
        <dbReference type="Proteomes" id="UP000434044"/>
    </source>
</evidence>
<feature type="transmembrane region" description="Helical" evidence="7">
    <location>
        <begin position="111"/>
        <end position="134"/>
    </location>
</feature>
<reference evidence="9 10" key="1">
    <citation type="submission" date="2019-11" db="EMBL/GenBank/DDBJ databases">
        <title>Whole-genome sequence of the anaerobic purple sulfur bacterium Allochromatium palmeri DSM 15591.</title>
        <authorList>
            <person name="Kyndt J.A."/>
            <person name="Meyer T.E."/>
        </authorList>
    </citation>
    <scope>NUCLEOTIDE SEQUENCE [LARGE SCALE GENOMIC DNA]</scope>
    <source>
        <strain evidence="9 10">DSM 15591</strain>
    </source>
</reference>
<feature type="transmembrane region" description="Helical" evidence="7">
    <location>
        <begin position="84"/>
        <end position="105"/>
    </location>
</feature>
<dbReference type="PANTHER" id="PTHR30576:SF0">
    <property type="entry name" value="UNDECAPRENYL-PHOSPHATE N-ACETYLGALACTOSAMINYL 1-PHOSPHATE TRANSFERASE-RELATED"/>
    <property type="match status" value="1"/>
</dbReference>
<keyword evidence="5 7" id="KW-1133">Transmembrane helix</keyword>
<evidence type="ECO:0000256" key="2">
    <source>
        <dbReference type="ARBA" id="ARBA00006464"/>
    </source>
</evidence>
<dbReference type="OrthoDB" id="9808602at2"/>
<keyword evidence="10" id="KW-1185">Reference proteome</keyword>
<keyword evidence="3 9" id="KW-0808">Transferase</keyword>
<dbReference type="Pfam" id="PF02397">
    <property type="entry name" value="Bac_transf"/>
    <property type="match status" value="1"/>
</dbReference>
<dbReference type="GO" id="GO:0016020">
    <property type="term" value="C:membrane"/>
    <property type="evidence" value="ECO:0007669"/>
    <property type="project" value="UniProtKB-SubCell"/>
</dbReference>
<comment type="caution">
    <text evidence="9">The sequence shown here is derived from an EMBL/GenBank/DDBJ whole genome shotgun (WGS) entry which is preliminary data.</text>
</comment>
<evidence type="ECO:0000259" key="8">
    <source>
        <dbReference type="Pfam" id="PF02397"/>
    </source>
</evidence>
<evidence type="ECO:0000256" key="7">
    <source>
        <dbReference type="SAM" id="Phobius"/>
    </source>
</evidence>
<evidence type="ECO:0000256" key="6">
    <source>
        <dbReference type="ARBA" id="ARBA00023136"/>
    </source>
</evidence>
<name>A0A6N8EA70_9GAMM</name>
<feature type="domain" description="Bacterial sugar transferase" evidence="8">
    <location>
        <begin position="273"/>
        <end position="458"/>
    </location>
</feature>
<evidence type="ECO:0000256" key="3">
    <source>
        <dbReference type="ARBA" id="ARBA00022679"/>
    </source>
</evidence>
<feature type="transmembrane region" description="Helical" evidence="7">
    <location>
        <begin position="278"/>
        <end position="301"/>
    </location>
</feature>
<evidence type="ECO:0000256" key="1">
    <source>
        <dbReference type="ARBA" id="ARBA00004141"/>
    </source>
</evidence>
<dbReference type="InterPro" id="IPR017464">
    <property type="entry name" value="Sugar_tfrase_EpsB_2"/>
</dbReference>
<feature type="transmembrane region" description="Helical" evidence="7">
    <location>
        <begin position="12"/>
        <end position="32"/>
    </location>
</feature>
<sequence>MHSIRVFGHYMRLPLLLLALVETVLFGAAFILAQHLRFWLMGNEEMTEPLILAGYAIVVALTFMLSMAAMGLYEASAREGLNGLLIRILVSLIFGAALLAALAFIFPGLEFWRSILALTVILSFIAVAGLRMAIYQSRPWLFRRRVLVFGDSELIDEVIDAGADELMIVGVVPVSTDPSPPLSHPEWFVEHDRPLADIALERQADEVLLAVRDRRGAMPMEELLDCRMSGIQVLQPQSFFERELGLVKLDLLNPSWLLHTDGFKHGAMTMFIKRVMDVLTALSFLILFSPVMLLTALAIAVESRFRHPIFYRQVRVGINGFPFEVIKFRSMRMDAESDGRARWATKGDPRITRVGRFIRKTRIDELPQIINVLKGEMSFVGPRPERPEFVADLLQKNFFYAARSRVKPGLTGWAQLRYPYGSSEEDALRKLEYDLYYVKNHSTFLDLLILLQTVEVVLFGKGAV</sequence>